<evidence type="ECO:0000313" key="3">
    <source>
        <dbReference type="EMBL" id="ANH38268.1"/>
    </source>
</evidence>
<feature type="region of interest" description="Disordered" evidence="1">
    <location>
        <begin position="115"/>
        <end position="144"/>
    </location>
</feature>
<organism evidence="3 4">
    <name type="scientific">Nocardioides dokdonensis FR1436</name>
    <dbReference type="NCBI Taxonomy" id="1300347"/>
    <lineage>
        <taxon>Bacteria</taxon>
        <taxon>Bacillati</taxon>
        <taxon>Actinomycetota</taxon>
        <taxon>Actinomycetes</taxon>
        <taxon>Propionibacteriales</taxon>
        <taxon>Nocardioidaceae</taxon>
        <taxon>Nocardioides</taxon>
    </lineage>
</organism>
<feature type="transmembrane region" description="Helical" evidence="2">
    <location>
        <begin position="95"/>
        <end position="112"/>
    </location>
</feature>
<keyword evidence="2" id="KW-0472">Membrane</keyword>
<dbReference type="AlphaFoldDB" id="A0A1A9GJ32"/>
<dbReference type="Proteomes" id="UP000077868">
    <property type="component" value="Chromosome"/>
</dbReference>
<keyword evidence="2" id="KW-0812">Transmembrane</keyword>
<protein>
    <submittedName>
        <fullName evidence="3">Uncharacterized protein</fullName>
    </submittedName>
</protein>
<evidence type="ECO:0000313" key="4">
    <source>
        <dbReference type="Proteomes" id="UP000077868"/>
    </source>
</evidence>
<feature type="transmembrane region" description="Helical" evidence="2">
    <location>
        <begin position="61"/>
        <end position="83"/>
    </location>
</feature>
<feature type="transmembrane region" description="Helical" evidence="2">
    <location>
        <begin position="34"/>
        <end position="54"/>
    </location>
</feature>
<dbReference type="EMBL" id="CP015079">
    <property type="protein sequence ID" value="ANH38268.1"/>
    <property type="molecule type" value="Genomic_DNA"/>
</dbReference>
<dbReference type="KEGG" id="ndk:I601_1837"/>
<feature type="compositionally biased region" description="Basic residues" evidence="1">
    <location>
        <begin position="133"/>
        <end position="144"/>
    </location>
</feature>
<feature type="transmembrane region" description="Helical" evidence="2">
    <location>
        <begin position="7"/>
        <end position="28"/>
    </location>
</feature>
<dbReference type="RefSeq" id="WP_068108484.1">
    <property type="nucleotide sequence ID" value="NZ_CP015079.1"/>
</dbReference>
<dbReference type="PATRIC" id="fig|1300347.3.peg.1839"/>
<dbReference type="STRING" id="1300347.I601_1837"/>
<reference evidence="3 4" key="1">
    <citation type="submission" date="2016-03" db="EMBL/GenBank/DDBJ databases">
        <title>Complete genome sequence of a soil Actinobacterium, Nocardioides dokdonensis FR1436.</title>
        <authorList>
            <person name="Kwon S.-K."/>
            <person name="Kim K."/>
            <person name="Kim J.F."/>
        </authorList>
    </citation>
    <scope>NUCLEOTIDE SEQUENCE [LARGE SCALE GENOMIC DNA]</scope>
    <source>
        <strain evidence="3 4">FR1436</strain>
    </source>
</reference>
<name>A0A1A9GJ32_9ACTN</name>
<gene>
    <name evidence="3" type="ORF">I601_1837</name>
</gene>
<feature type="compositionally biased region" description="Basic and acidic residues" evidence="1">
    <location>
        <begin position="115"/>
        <end position="124"/>
    </location>
</feature>
<evidence type="ECO:0000256" key="1">
    <source>
        <dbReference type="SAM" id="MobiDB-lite"/>
    </source>
</evidence>
<accession>A0A1A9GJ32</accession>
<keyword evidence="2" id="KW-1133">Transmembrane helix</keyword>
<proteinExistence type="predicted"/>
<evidence type="ECO:0000256" key="2">
    <source>
        <dbReference type="SAM" id="Phobius"/>
    </source>
</evidence>
<keyword evidence="4" id="KW-1185">Reference proteome</keyword>
<sequence length="144" mass="13914">MDRSTTSAAVAGALAALVGGLLWVLAWIGVGGFAWWPGAVLLVLAAVAVGAGLVDRGATPLRVVVGVCLAVLGWALLTVVGGVVGTGGSERVDGIAGAVLAALGAVVVGRALRGRGDRPAEPDAGRGAGRPAPGRRRTGGAHAG</sequence>